<evidence type="ECO:0000256" key="1">
    <source>
        <dbReference type="ARBA" id="ARBA00022837"/>
    </source>
</evidence>
<comment type="caution">
    <text evidence="3">The sequence shown here is derived from an EMBL/GenBank/DDBJ whole genome shotgun (WGS) entry which is preliminary data.</text>
</comment>
<sequence>MRSLQGREVDRLQSKVDPYPDELTSVYSSLFLQFDHDSNGSVDLEEFKAEMKEMMLAMAWDACLFKWHLKRTAFSSSLLSWNLLS</sequence>
<dbReference type="Gene3D" id="1.10.238.10">
    <property type="entry name" value="EF-hand"/>
    <property type="match status" value="1"/>
</dbReference>
<protein>
    <recommendedName>
        <fullName evidence="2">EF-hand domain-containing protein</fullName>
    </recommendedName>
</protein>
<feature type="domain" description="EF-hand" evidence="2">
    <location>
        <begin position="22"/>
        <end position="57"/>
    </location>
</feature>
<dbReference type="InterPro" id="IPR011992">
    <property type="entry name" value="EF-hand-dom_pair"/>
</dbReference>
<dbReference type="SUPFAM" id="SSF47473">
    <property type="entry name" value="EF-hand"/>
    <property type="match status" value="1"/>
</dbReference>
<reference evidence="3 4" key="1">
    <citation type="submission" date="2023-12" db="EMBL/GenBank/DDBJ databases">
        <title>A high-quality genome assembly for Dillenia turbinata (Dilleniales).</title>
        <authorList>
            <person name="Chanderbali A."/>
        </authorList>
    </citation>
    <scope>NUCLEOTIDE SEQUENCE [LARGE SCALE GENOMIC DNA]</scope>
    <source>
        <strain evidence="3">LSX21</strain>
        <tissue evidence="3">Leaf</tissue>
    </source>
</reference>
<keyword evidence="4" id="KW-1185">Reference proteome</keyword>
<dbReference type="EMBL" id="JBAMMX010000008">
    <property type="protein sequence ID" value="KAK6935047.1"/>
    <property type="molecule type" value="Genomic_DNA"/>
</dbReference>
<dbReference type="InterPro" id="IPR018247">
    <property type="entry name" value="EF_Hand_1_Ca_BS"/>
</dbReference>
<evidence type="ECO:0000313" key="4">
    <source>
        <dbReference type="Proteomes" id="UP001370490"/>
    </source>
</evidence>
<evidence type="ECO:0000259" key="2">
    <source>
        <dbReference type="PROSITE" id="PS50222"/>
    </source>
</evidence>
<keyword evidence="1" id="KW-0106">Calcium</keyword>
<dbReference type="GO" id="GO:0005509">
    <property type="term" value="F:calcium ion binding"/>
    <property type="evidence" value="ECO:0007669"/>
    <property type="project" value="InterPro"/>
</dbReference>
<gene>
    <name evidence="3" type="ORF">RJ641_035202</name>
</gene>
<organism evidence="3 4">
    <name type="scientific">Dillenia turbinata</name>
    <dbReference type="NCBI Taxonomy" id="194707"/>
    <lineage>
        <taxon>Eukaryota</taxon>
        <taxon>Viridiplantae</taxon>
        <taxon>Streptophyta</taxon>
        <taxon>Embryophyta</taxon>
        <taxon>Tracheophyta</taxon>
        <taxon>Spermatophyta</taxon>
        <taxon>Magnoliopsida</taxon>
        <taxon>eudicotyledons</taxon>
        <taxon>Gunneridae</taxon>
        <taxon>Pentapetalae</taxon>
        <taxon>Dilleniales</taxon>
        <taxon>Dilleniaceae</taxon>
        <taxon>Dillenia</taxon>
    </lineage>
</organism>
<dbReference type="AlphaFoldDB" id="A0AAN8VSR0"/>
<dbReference type="Proteomes" id="UP001370490">
    <property type="component" value="Unassembled WGS sequence"/>
</dbReference>
<dbReference type="PROSITE" id="PS00018">
    <property type="entry name" value="EF_HAND_1"/>
    <property type="match status" value="1"/>
</dbReference>
<evidence type="ECO:0000313" key="3">
    <source>
        <dbReference type="EMBL" id="KAK6935047.1"/>
    </source>
</evidence>
<proteinExistence type="predicted"/>
<name>A0AAN8VSR0_9MAGN</name>
<accession>A0AAN8VSR0</accession>
<dbReference type="PROSITE" id="PS50222">
    <property type="entry name" value="EF_HAND_2"/>
    <property type="match status" value="1"/>
</dbReference>
<dbReference type="InterPro" id="IPR002048">
    <property type="entry name" value="EF_hand_dom"/>
</dbReference>